<keyword evidence="2" id="KW-1185">Reference proteome</keyword>
<name>A0ACC2PGW7_9HYME</name>
<evidence type="ECO:0000313" key="2">
    <source>
        <dbReference type="Proteomes" id="UP001239111"/>
    </source>
</evidence>
<proteinExistence type="predicted"/>
<evidence type="ECO:0000313" key="1">
    <source>
        <dbReference type="EMBL" id="KAJ8681829.1"/>
    </source>
</evidence>
<accession>A0ACC2PGW7</accession>
<sequence>MSGIIQYIVVRGDLVKSLEWPVGAVIAQACHACCAVTHLFHEDEHMKAYLSDLDNMHKCVLETPSEESLRSLHSTLVESGVDHKLWIEQPENIPTCLVLKPYPKNDVQNSQPASHHQYCFYTRAKTMADESHKEVARSAEAFATDFHKKVASKESGNFVSSSLSAHVVLSMATYGADGSTREHMHKALHLPAEDEVAHKGFHGFVQALNNVPKVILRLANKIYVSNDINIKDGFKQITSKHFHSESDVLDFKKAAEAVKVVNKWCIDKTNGKITEIFSESEVTEDTKLILLNAVYFKGSWKDKFHEGKTTLKPFHVNDTTTVQVLTMQIEKKFYHKFLKEYNAECVALPYENEDLSMIIIVPKDFGGLQKIEENLDKIDLNLTAENNFYQEKLVLSLPKFKVETTIDLNQHLVELGFSEMFSDEANFQGISDVPLKVAQVKQKAFIEVNEEGTEAAAVTGMRIALMSMPLPPHILNVDRPFFYKIVYGANTIFSGHIVNPLIAK</sequence>
<reference evidence="1" key="1">
    <citation type="submission" date="2023-04" db="EMBL/GenBank/DDBJ databases">
        <title>A chromosome-level genome assembly of the parasitoid wasp Eretmocerus hayati.</title>
        <authorList>
            <person name="Zhong Y."/>
            <person name="Liu S."/>
            <person name="Liu Y."/>
        </authorList>
    </citation>
    <scope>NUCLEOTIDE SEQUENCE</scope>
    <source>
        <strain evidence="1">ZJU_SS_LIU_2023</strain>
    </source>
</reference>
<organism evidence="1 2">
    <name type="scientific">Eretmocerus hayati</name>
    <dbReference type="NCBI Taxonomy" id="131215"/>
    <lineage>
        <taxon>Eukaryota</taxon>
        <taxon>Metazoa</taxon>
        <taxon>Ecdysozoa</taxon>
        <taxon>Arthropoda</taxon>
        <taxon>Hexapoda</taxon>
        <taxon>Insecta</taxon>
        <taxon>Pterygota</taxon>
        <taxon>Neoptera</taxon>
        <taxon>Endopterygota</taxon>
        <taxon>Hymenoptera</taxon>
        <taxon>Apocrita</taxon>
        <taxon>Proctotrupomorpha</taxon>
        <taxon>Chalcidoidea</taxon>
        <taxon>Aphelinidae</taxon>
        <taxon>Aphelininae</taxon>
        <taxon>Eretmocerus</taxon>
    </lineage>
</organism>
<comment type="caution">
    <text evidence="1">The sequence shown here is derived from an EMBL/GenBank/DDBJ whole genome shotgun (WGS) entry which is preliminary data.</text>
</comment>
<dbReference type="EMBL" id="CM056741">
    <property type="protein sequence ID" value="KAJ8681829.1"/>
    <property type="molecule type" value="Genomic_DNA"/>
</dbReference>
<gene>
    <name evidence="1" type="ORF">QAD02_017621</name>
</gene>
<dbReference type="Proteomes" id="UP001239111">
    <property type="component" value="Chromosome 1"/>
</dbReference>
<protein>
    <submittedName>
        <fullName evidence="1">Uncharacterized protein</fullName>
    </submittedName>
</protein>